<keyword evidence="3" id="KW-1185">Reference proteome</keyword>
<reference evidence="2" key="1">
    <citation type="submission" date="2023-06" db="EMBL/GenBank/DDBJ databases">
        <title>Genome-scale phylogeny and comparative genomics of the fungal order Sordariales.</title>
        <authorList>
            <consortium name="Lawrence Berkeley National Laboratory"/>
            <person name="Hensen N."/>
            <person name="Bonometti L."/>
            <person name="Westerberg I."/>
            <person name="Brannstrom I.O."/>
            <person name="Guillou S."/>
            <person name="Cros-Aarteil S."/>
            <person name="Calhoun S."/>
            <person name="Haridas S."/>
            <person name="Kuo A."/>
            <person name="Mondo S."/>
            <person name="Pangilinan J."/>
            <person name="Riley R."/>
            <person name="LaButti K."/>
            <person name="Andreopoulos B."/>
            <person name="Lipzen A."/>
            <person name="Chen C."/>
            <person name="Yanf M."/>
            <person name="Daum C."/>
            <person name="Ng V."/>
            <person name="Clum A."/>
            <person name="Steindorff A."/>
            <person name="Ohm R."/>
            <person name="Martin F."/>
            <person name="Silar P."/>
            <person name="Natvig D."/>
            <person name="Lalanne C."/>
            <person name="Gautier V."/>
            <person name="Ament-velasquez S.L."/>
            <person name="Kruys A."/>
            <person name="Hutchinson M.I."/>
            <person name="Powell A.J."/>
            <person name="Barry K."/>
            <person name="Miller A.N."/>
            <person name="Grigoriev I.V."/>
            <person name="Debuchy R."/>
            <person name="Gladieux P."/>
            <person name="Thoren M.H."/>
            <person name="Johannesson H."/>
        </authorList>
    </citation>
    <scope>NUCLEOTIDE SEQUENCE</scope>
    <source>
        <strain evidence="2">SMH2392-1A</strain>
    </source>
</reference>
<dbReference type="AlphaFoldDB" id="A0AA40B7C8"/>
<proteinExistence type="predicted"/>
<feature type="region of interest" description="Disordered" evidence="1">
    <location>
        <begin position="44"/>
        <end position="114"/>
    </location>
</feature>
<dbReference type="Proteomes" id="UP001172101">
    <property type="component" value="Unassembled WGS sequence"/>
</dbReference>
<accession>A0AA40B7C8</accession>
<sequence length="114" mass="12796">MRMMSTTFRNGEAGFRIWFKEFIESLRGSWPLLIVTNRGLEEFRAQQNGPQPNEAMDGASGQPVDGATLSQHRSRRSPERPKEVKTDSAPEQPTTRLCPARRVLANLLSRPSGT</sequence>
<evidence type="ECO:0000313" key="2">
    <source>
        <dbReference type="EMBL" id="KAK0728708.1"/>
    </source>
</evidence>
<dbReference type="EMBL" id="JAUIRO010000002">
    <property type="protein sequence ID" value="KAK0728708.1"/>
    <property type="molecule type" value="Genomic_DNA"/>
</dbReference>
<organism evidence="2 3">
    <name type="scientific">Lasiosphaeria miniovina</name>
    <dbReference type="NCBI Taxonomy" id="1954250"/>
    <lineage>
        <taxon>Eukaryota</taxon>
        <taxon>Fungi</taxon>
        <taxon>Dikarya</taxon>
        <taxon>Ascomycota</taxon>
        <taxon>Pezizomycotina</taxon>
        <taxon>Sordariomycetes</taxon>
        <taxon>Sordariomycetidae</taxon>
        <taxon>Sordariales</taxon>
        <taxon>Lasiosphaeriaceae</taxon>
        <taxon>Lasiosphaeria</taxon>
    </lineage>
</organism>
<feature type="compositionally biased region" description="Basic and acidic residues" evidence="1">
    <location>
        <begin position="76"/>
        <end position="88"/>
    </location>
</feature>
<comment type="caution">
    <text evidence="2">The sequence shown here is derived from an EMBL/GenBank/DDBJ whole genome shotgun (WGS) entry which is preliminary data.</text>
</comment>
<dbReference type="GeneID" id="85324724"/>
<dbReference type="RefSeq" id="XP_060301563.1">
    <property type="nucleotide sequence ID" value="XM_060441454.1"/>
</dbReference>
<name>A0AA40B7C8_9PEZI</name>
<gene>
    <name evidence="2" type="ORF">B0T26DRAFT_699042</name>
</gene>
<evidence type="ECO:0000256" key="1">
    <source>
        <dbReference type="SAM" id="MobiDB-lite"/>
    </source>
</evidence>
<evidence type="ECO:0000313" key="3">
    <source>
        <dbReference type="Proteomes" id="UP001172101"/>
    </source>
</evidence>
<protein>
    <submittedName>
        <fullName evidence="2">Uncharacterized protein</fullName>
    </submittedName>
</protein>